<comment type="subcellular location">
    <subcellularLocation>
        <location evidence="1">Golgi apparatus membrane</location>
        <topology evidence="1">Single-pass type II membrane protein</topology>
    </subcellularLocation>
</comment>
<keyword evidence="6" id="KW-0735">Signal-anchor</keyword>
<dbReference type="Pfam" id="PF00777">
    <property type="entry name" value="Glyco_transf_29"/>
    <property type="match status" value="1"/>
</dbReference>
<evidence type="ECO:0000256" key="3">
    <source>
        <dbReference type="ARBA" id="ARBA00022676"/>
    </source>
</evidence>
<organism evidence="11 12">
    <name type="scientific">Triplophysa tibetana</name>
    <dbReference type="NCBI Taxonomy" id="1572043"/>
    <lineage>
        <taxon>Eukaryota</taxon>
        <taxon>Metazoa</taxon>
        <taxon>Chordata</taxon>
        <taxon>Craniata</taxon>
        <taxon>Vertebrata</taxon>
        <taxon>Euteleostomi</taxon>
        <taxon>Actinopterygii</taxon>
        <taxon>Neopterygii</taxon>
        <taxon>Teleostei</taxon>
        <taxon>Ostariophysi</taxon>
        <taxon>Cypriniformes</taxon>
        <taxon>Nemacheilidae</taxon>
        <taxon>Triplophysa</taxon>
    </lineage>
</organism>
<protein>
    <submittedName>
        <fullName evidence="11">Alpha-2,8-sialyltransferase 8E</fullName>
    </submittedName>
</protein>
<keyword evidence="8" id="KW-0333">Golgi apparatus</keyword>
<dbReference type="AlphaFoldDB" id="A0A5A9NBM9"/>
<proteinExistence type="inferred from homology"/>
<dbReference type="PANTHER" id="PTHR11987">
    <property type="entry name" value="ALPHA-2,8-SIALYLTRANSFERASE"/>
    <property type="match status" value="1"/>
</dbReference>
<accession>A0A5A9NBM9</accession>
<evidence type="ECO:0000256" key="10">
    <source>
        <dbReference type="ARBA" id="ARBA00023180"/>
    </source>
</evidence>
<keyword evidence="7" id="KW-1133">Transmembrane helix</keyword>
<keyword evidence="12" id="KW-1185">Reference proteome</keyword>
<sequence length="126" mass="13717">MELTHKIDEKLHNMFPEDLPWTSGSLGHCAVVGSGGILQNSSCGPEIDSADFVIRFNLAPINESDVGVKTNLVTINPSQIEKKAIAHEYNSGFNPLQLHCWCYDVLQRIVPSCSDLPLGVSAVPEV</sequence>
<evidence type="ECO:0000256" key="2">
    <source>
        <dbReference type="ARBA" id="ARBA00006003"/>
    </source>
</evidence>
<dbReference type="InterPro" id="IPR001675">
    <property type="entry name" value="Glyco_trans_29"/>
</dbReference>
<evidence type="ECO:0000256" key="6">
    <source>
        <dbReference type="ARBA" id="ARBA00022968"/>
    </source>
</evidence>
<dbReference type="GO" id="GO:0006491">
    <property type="term" value="P:N-glycan processing"/>
    <property type="evidence" value="ECO:0007669"/>
    <property type="project" value="TreeGrafter"/>
</dbReference>
<dbReference type="GO" id="GO:0003828">
    <property type="term" value="F:alpha-N-acetylneuraminate alpha-2,8-sialyltransferase activity"/>
    <property type="evidence" value="ECO:0007669"/>
    <property type="project" value="TreeGrafter"/>
</dbReference>
<dbReference type="PANTHER" id="PTHR11987:SF29">
    <property type="entry name" value="ALPHA-2,8-SIALYLTRANSFERASE 8F"/>
    <property type="match status" value="1"/>
</dbReference>
<dbReference type="InterPro" id="IPR050943">
    <property type="entry name" value="Glycosyltr_29_Sialyltrsf"/>
</dbReference>
<comment type="caution">
    <text evidence="11">The sequence shown here is derived from an EMBL/GenBank/DDBJ whole genome shotgun (WGS) entry which is preliminary data.</text>
</comment>
<keyword evidence="5" id="KW-0812">Transmembrane</keyword>
<evidence type="ECO:0000313" key="12">
    <source>
        <dbReference type="Proteomes" id="UP000324632"/>
    </source>
</evidence>
<dbReference type="Gene3D" id="3.90.1480.20">
    <property type="entry name" value="Glycosyl transferase family 29"/>
    <property type="match status" value="1"/>
</dbReference>
<dbReference type="InterPro" id="IPR038578">
    <property type="entry name" value="GT29-like_sf"/>
</dbReference>
<dbReference type="GO" id="GO:0000139">
    <property type="term" value="C:Golgi membrane"/>
    <property type="evidence" value="ECO:0007669"/>
    <property type="project" value="UniProtKB-SubCell"/>
</dbReference>
<name>A0A5A9NBM9_9TELE</name>
<evidence type="ECO:0000256" key="5">
    <source>
        <dbReference type="ARBA" id="ARBA00022692"/>
    </source>
</evidence>
<dbReference type="GO" id="GO:0009311">
    <property type="term" value="P:oligosaccharide metabolic process"/>
    <property type="evidence" value="ECO:0007669"/>
    <property type="project" value="TreeGrafter"/>
</dbReference>
<reference evidence="11 12" key="1">
    <citation type="journal article" date="2019" name="Mol. Ecol. Resour.">
        <title>Chromosome-level genome assembly of Triplophysa tibetana, a fish adapted to the harsh high-altitude environment of the Tibetan Plateau.</title>
        <authorList>
            <person name="Yang X."/>
            <person name="Liu H."/>
            <person name="Ma Z."/>
            <person name="Zou Y."/>
            <person name="Zou M."/>
            <person name="Mao Y."/>
            <person name="Li X."/>
            <person name="Wang H."/>
            <person name="Chen T."/>
            <person name="Wang W."/>
            <person name="Yang R."/>
        </authorList>
    </citation>
    <scope>NUCLEOTIDE SEQUENCE [LARGE SCALE GENOMIC DNA]</scope>
    <source>
        <strain evidence="11">TTIB1903HZAU</strain>
        <tissue evidence="11">Muscle</tissue>
    </source>
</reference>
<gene>
    <name evidence="11" type="ORF">E1301_Tti022338</name>
</gene>
<keyword evidence="10" id="KW-0325">Glycoprotein</keyword>
<keyword evidence="3 11" id="KW-0328">Glycosyltransferase</keyword>
<keyword evidence="4 11" id="KW-0808">Transferase</keyword>
<dbReference type="Proteomes" id="UP000324632">
    <property type="component" value="Chromosome 20"/>
</dbReference>
<evidence type="ECO:0000313" key="11">
    <source>
        <dbReference type="EMBL" id="KAA0706466.1"/>
    </source>
</evidence>
<evidence type="ECO:0000256" key="4">
    <source>
        <dbReference type="ARBA" id="ARBA00022679"/>
    </source>
</evidence>
<evidence type="ECO:0000256" key="9">
    <source>
        <dbReference type="ARBA" id="ARBA00023136"/>
    </source>
</evidence>
<comment type="similarity">
    <text evidence="2">Belongs to the glycosyltransferase 29 family.</text>
</comment>
<evidence type="ECO:0000256" key="1">
    <source>
        <dbReference type="ARBA" id="ARBA00004323"/>
    </source>
</evidence>
<evidence type="ECO:0000256" key="7">
    <source>
        <dbReference type="ARBA" id="ARBA00022989"/>
    </source>
</evidence>
<evidence type="ECO:0000256" key="8">
    <source>
        <dbReference type="ARBA" id="ARBA00023034"/>
    </source>
</evidence>
<dbReference type="EMBL" id="SOYY01000020">
    <property type="protein sequence ID" value="KAA0706466.1"/>
    <property type="molecule type" value="Genomic_DNA"/>
</dbReference>
<keyword evidence="9" id="KW-0472">Membrane</keyword>